<proteinExistence type="predicted"/>
<evidence type="ECO:0000256" key="1">
    <source>
        <dbReference type="SAM" id="Phobius"/>
    </source>
</evidence>
<evidence type="ECO:0000256" key="2">
    <source>
        <dbReference type="SAM" id="SignalP"/>
    </source>
</evidence>
<dbReference type="Proteomes" id="UP000238348">
    <property type="component" value="Chromosome"/>
</dbReference>
<dbReference type="PROSITE" id="PS51257">
    <property type="entry name" value="PROKAR_LIPOPROTEIN"/>
    <property type="match status" value="1"/>
</dbReference>
<evidence type="ECO:0000313" key="3">
    <source>
        <dbReference type="EMBL" id="AUX47807.1"/>
    </source>
</evidence>
<feature type="signal peptide" evidence="2">
    <location>
        <begin position="1"/>
        <end position="33"/>
    </location>
</feature>
<keyword evidence="1" id="KW-1133">Transmembrane helix</keyword>
<evidence type="ECO:0008006" key="5">
    <source>
        <dbReference type="Google" id="ProtNLM"/>
    </source>
</evidence>
<keyword evidence="1" id="KW-0812">Transmembrane</keyword>
<name>A0A2L0F8G6_SORCE</name>
<gene>
    <name evidence="3" type="ORF">SOCE26_093310</name>
</gene>
<dbReference type="AlphaFoldDB" id="A0A2L0F8G6"/>
<keyword evidence="1" id="KW-0472">Membrane</keyword>
<organism evidence="3 4">
    <name type="scientific">Sorangium cellulosum</name>
    <name type="common">Polyangium cellulosum</name>
    <dbReference type="NCBI Taxonomy" id="56"/>
    <lineage>
        <taxon>Bacteria</taxon>
        <taxon>Pseudomonadati</taxon>
        <taxon>Myxococcota</taxon>
        <taxon>Polyangia</taxon>
        <taxon>Polyangiales</taxon>
        <taxon>Polyangiaceae</taxon>
        <taxon>Sorangium</taxon>
    </lineage>
</organism>
<accession>A0A2L0F8G6</accession>
<keyword evidence="2" id="KW-0732">Signal</keyword>
<dbReference type="OrthoDB" id="5510694at2"/>
<feature type="chain" id="PRO_5014979351" description="Secreted protein" evidence="2">
    <location>
        <begin position="34"/>
        <end position="352"/>
    </location>
</feature>
<feature type="transmembrane region" description="Helical" evidence="1">
    <location>
        <begin position="250"/>
        <end position="270"/>
    </location>
</feature>
<sequence length="352" mass="37606">MCSRGARPGALLTFATASALLLGAAGCAIPVRASSADPEVARSQTPAAIDAAIEKMDEAETKRRLERMMASPEMRAAQQQLIAGLIDGTLASLSEADRAARINTLTTQYMRGVVQSAMGGALDGALSEDGKRELSRFTGSLMEVSVRHLKESLAEADIGPSVSAALREQLGPALQVVIAENLGPGMTSVLGSEDFQRALGATARVLGREMVAGANEALVEIQQRSGRSQGESTLSRLGDLADEGAQLVDMLSWILGAVAVALGVWVAVLLTQRKRYRTETEQQARTRLLMEALEASEGKPWSEELLAALEERFRAEEEVDGAVQIRRARQKLYRARAQADGVDRPPPRSSIS</sequence>
<evidence type="ECO:0000313" key="4">
    <source>
        <dbReference type="Proteomes" id="UP000238348"/>
    </source>
</evidence>
<reference evidence="3 4" key="1">
    <citation type="submission" date="2015-09" db="EMBL/GenBank/DDBJ databases">
        <title>Sorangium comparison.</title>
        <authorList>
            <person name="Zaburannyi N."/>
            <person name="Bunk B."/>
            <person name="Overmann J."/>
            <person name="Mueller R."/>
        </authorList>
    </citation>
    <scope>NUCLEOTIDE SEQUENCE [LARGE SCALE GENOMIC DNA]</scope>
    <source>
        <strain evidence="3 4">So ce26</strain>
    </source>
</reference>
<protein>
    <recommendedName>
        <fullName evidence="5">Secreted protein</fullName>
    </recommendedName>
</protein>
<dbReference type="RefSeq" id="WP_104985760.1">
    <property type="nucleotide sequence ID" value="NZ_CP012673.1"/>
</dbReference>
<dbReference type="EMBL" id="CP012673">
    <property type="protein sequence ID" value="AUX47807.1"/>
    <property type="molecule type" value="Genomic_DNA"/>
</dbReference>